<dbReference type="KEGG" id="vg:80517922"/>
<feature type="compositionally biased region" description="Polar residues" evidence="2">
    <location>
        <begin position="1"/>
        <end position="12"/>
    </location>
</feature>
<dbReference type="EMBL" id="MF405918">
    <property type="protein sequence ID" value="QKU34593.1"/>
    <property type="molecule type" value="Genomic_DNA"/>
</dbReference>
<accession>A0A6N1NSE9</accession>
<dbReference type="RefSeq" id="YP_010781231.1">
    <property type="nucleotide sequence ID" value="NC_075038.1"/>
</dbReference>
<keyword evidence="1" id="KW-0175">Coiled coil</keyword>
<reference evidence="3" key="1">
    <citation type="submission" date="2017-06" db="EMBL/GenBank/DDBJ databases">
        <authorList>
            <person name="Assis F.L."/>
            <person name="Abrahao J.S."/>
            <person name="Silva L."/>
            <person name="Khalil J.B."/>
            <person name="Rodrigues R."/>
            <person name="Silva L.S."/>
            <person name="Boratto P."/>
            <person name="Andrade M."/>
            <person name="Kroon E.G."/>
            <person name="Ribeiro B."/>
            <person name="Bergier I."/>
            <person name="Seligmann H."/>
            <person name="Ghigo E."/>
            <person name="Colson P."/>
            <person name="Levasseur A."/>
            <person name="Raoult D."/>
            <person name="Scola B.L."/>
        </authorList>
    </citation>
    <scope>NUCLEOTIDE SEQUENCE</scope>
    <source>
        <strain evidence="3">Deep ocean</strain>
    </source>
</reference>
<dbReference type="GeneID" id="80517922"/>
<organism evidence="3">
    <name type="scientific">Tupanvirus deep ocean</name>
    <dbReference type="NCBI Taxonomy" id="2126984"/>
    <lineage>
        <taxon>Viruses</taxon>
        <taxon>Varidnaviria</taxon>
        <taxon>Bamfordvirae</taxon>
        <taxon>Nucleocytoviricota</taxon>
        <taxon>Megaviricetes</taxon>
        <taxon>Imitervirales</taxon>
        <taxon>Mimiviridae</taxon>
        <taxon>Megamimivirinae</taxon>
        <taxon>Tupanvirus</taxon>
        <taxon>Tupanvirus altamarinense</taxon>
    </lineage>
</organism>
<sequence>MSKRTFNFTGFSNDINDGNNGNNGAPEKKRFKLDENMMMISETPTQPQIMTNNNNQTNIDCKIQSLEIRISLLERKLDNNTQEIIEMLRECLEQLKAINKFNGIQVRDPCPSYIN</sequence>
<proteinExistence type="predicted"/>
<name>A0A6N1NSE9_9VIRU</name>
<feature type="coiled-coil region" evidence="1">
    <location>
        <begin position="63"/>
        <end position="90"/>
    </location>
</feature>
<evidence type="ECO:0000256" key="2">
    <source>
        <dbReference type="SAM" id="MobiDB-lite"/>
    </source>
</evidence>
<evidence type="ECO:0000256" key="1">
    <source>
        <dbReference type="SAM" id="Coils"/>
    </source>
</evidence>
<evidence type="ECO:0000313" key="3">
    <source>
        <dbReference type="EMBL" id="QKU34593.1"/>
    </source>
</evidence>
<reference evidence="3" key="2">
    <citation type="journal article" date="2018" name="Nat. Commun.">
        <title>Tailed giant Tupanvirus possesses the most complete translational apparatus of the known virosphere.</title>
        <authorList>
            <person name="Abrahao J."/>
            <person name="Silva L."/>
            <person name="Silva L.S."/>
            <person name="Khalil J.Y.B."/>
            <person name="Rodrigues R."/>
            <person name="Arantes T."/>
            <person name="Assis F."/>
            <person name="Boratto P."/>
            <person name="Andrade M."/>
            <person name="Kroon E.G."/>
            <person name="Ribeiro B."/>
            <person name="Bergier I."/>
            <person name="Seligmann H."/>
            <person name="Ghigo E."/>
            <person name="Colson P."/>
            <person name="Levasseur A."/>
            <person name="Kroemer G."/>
            <person name="Raoult D."/>
            <person name="La Scola B."/>
        </authorList>
    </citation>
    <scope>NUCLEOTIDE SEQUENCE [LARGE SCALE GENOMIC DNA]</scope>
    <source>
        <strain evidence="3">Deep ocean</strain>
    </source>
</reference>
<feature type="compositionally biased region" description="Low complexity" evidence="2">
    <location>
        <begin position="13"/>
        <end position="24"/>
    </location>
</feature>
<feature type="region of interest" description="Disordered" evidence="2">
    <location>
        <begin position="1"/>
        <end position="28"/>
    </location>
</feature>
<protein>
    <submittedName>
        <fullName evidence="3">Putative ORFan</fullName>
    </submittedName>
</protein>